<gene>
    <name evidence="1" type="ORF">D623_10024576</name>
</gene>
<proteinExistence type="predicted"/>
<accession>S7NIV0</accession>
<dbReference type="AlphaFoldDB" id="S7NIV0"/>
<reference evidence="1 2" key="1">
    <citation type="journal article" date="2013" name="Nat. Commun.">
        <title>Genome analysis reveals insights into physiology and longevity of the Brandt's bat Myotis brandtii.</title>
        <authorList>
            <person name="Seim I."/>
            <person name="Fang X."/>
            <person name="Xiong Z."/>
            <person name="Lobanov A.V."/>
            <person name="Huang Z."/>
            <person name="Ma S."/>
            <person name="Feng Y."/>
            <person name="Turanov A.A."/>
            <person name="Zhu Y."/>
            <person name="Lenz T.L."/>
            <person name="Gerashchenko M.V."/>
            <person name="Fan D."/>
            <person name="Hee Yim S."/>
            <person name="Yao X."/>
            <person name="Jordan D."/>
            <person name="Xiong Y."/>
            <person name="Ma Y."/>
            <person name="Lyapunov A.N."/>
            <person name="Chen G."/>
            <person name="Kulakova O.I."/>
            <person name="Sun Y."/>
            <person name="Lee S.G."/>
            <person name="Bronson R.T."/>
            <person name="Moskalev A.A."/>
            <person name="Sunyaev S.R."/>
            <person name="Zhang G."/>
            <person name="Krogh A."/>
            <person name="Wang J."/>
            <person name="Gladyshev V.N."/>
        </authorList>
    </citation>
    <scope>NUCLEOTIDE SEQUENCE [LARGE SCALE GENOMIC DNA]</scope>
</reference>
<dbReference type="EMBL" id="KE164262">
    <property type="protein sequence ID" value="EPQ16465.1"/>
    <property type="molecule type" value="Genomic_DNA"/>
</dbReference>
<organism evidence="1 2">
    <name type="scientific">Myotis brandtii</name>
    <name type="common">Brandt's bat</name>
    <dbReference type="NCBI Taxonomy" id="109478"/>
    <lineage>
        <taxon>Eukaryota</taxon>
        <taxon>Metazoa</taxon>
        <taxon>Chordata</taxon>
        <taxon>Craniata</taxon>
        <taxon>Vertebrata</taxon>
        <taxon>Euteleostomi</taxon>
        <taxon>Mammalia</taxon>
        <taxon>Eutheria</taxon>
        <taxon>Laurasiatheria</taxon>
        <taxon>Chiroptera</taxon>
        <taxon>Yangochiroptera</taxon>
        <taxon>Vespertilionidae</taxon>
        <taxon>Myotis</taxon>
    </lineage>
</organism>
<name>S7NIV0_MYOBR</name>
<evidence type="ECO:0000313" key="1">
    <source>
        <dbReference type="EMBL" id="EPQ16465.1"/>
    </source>
</evidence>
<keyword evidence="2" id="KW-1185">Reference proteome</keyword>
<sequence>MQPTVTKAVRGLAAIGSQQVLCGPPGACVRGLLRHVRQPQLQATLGLPTPGSRDPSRDIRFHRYAGGTSDWPVRTESIVSPSLVLGADGDVSLLSGLRSGQALELSEQLDTGSEGSELSREEQLGVLGGWTPACMRGLSD</sequence>
<evidence type="ECO:0000313" key="2">
    <source>
        <dbReference type="Proteomes" id="UP000052978"/>
    </source>
</evidence>
<dbReference type="Proteomes" id="UP000052978">
    <property type="component" value="Unassembled WGS sequence"/>
</dbReference>
<protein>
    <submittedName>
        <fullName evidence="1">Uncharacterized protein</fullName>
    </submittedName>
</protein>